<dbReference type="Gene3D" id="3.60.40.10">
    <property type="entry name" value="PPM-type phosphatase domain"/>
    <property type="match status" value="1"/>
</dbReference>
<dbReference type="PANTHER" id="PTHR43156">
    <property type="entry name" value="STAGE II SPORULATION PROTEIN E-RELATED"/>
    <property type="match status" value="1"/>
</dbReference>
<feature type="modified residue" description="4-aspartylphosphate" evidence="2">
    <location>
        <position position="51"/>
    </location>
</feature>
<organism evidence="4 5">
    <name type="scientific">Venatoribacter cucullus</name>
    <dbReference type="NCBI Taxonomy" id="2661630"/>
    <lineage>
        <taxon>Bacteria</taxon>
        <taxon>Pseudomonadati</taxon>
        <taxon>Pseudomonadota</taxon>
        <taxon>Gammaproteobacteria</taxon>
        <taxon>Oceanospirillales</taxon>
        <taxon>Oceanospirillaceae</taxon>
        <taxon>Venatoribacter</taxon>
    </lineage>
</organism>
<name>A0A9X7V282_9GAMM</name>
<dbReference type="SMART" id="SM00331">
    <property type="entry name" value="PP2C_SIG"/>
    <property type="match status" value="1"/>
</dbReference>
<sequence length="388" mass="43365">MPATVLVIDDSANRNNLVALLQNNDYRVLTTDAAGAVSELQESCADALICDLSLNRKRGFELLEQVKAGYPELPVIVLAAGSVMDDALRALRLGADDYLITPLADPEVLLHSLRKALDRARLVAENHAYRDYLEKTNTELRRNLEELRNDQLAGRQAQLRMLPEPLQLQGIECSHRLVPSLLLSGDFLDYFLLPDKRLVFYLADVSGHGASSAFVTVLLKNLTYRLRRNLKRGSSDDLLYPDLVLERINSELMASELDKHLTMFYGVIDPATMKLQYSVGGHFPMPVLLQQGQARYLEGRGMPVGLFREAKYETHEYQLQQDFQLLLFSDGILEIIPQPSLQEKEASLLDMVRISAGDLGHLAALLQLDALPEVPDDIAMMAIGRSKV</sequence>
<dbReference type="Proteomes" id="UP000596074">
    <property type="component" value="Chromosome"/>
</dbReference>
<accession>A0A9X7V282</accession>
<dbReference type="PANTHER" id="PTHR43156:SF2">
    <property type="entry name" value="STAGE II SPORULATION PROTEIN E"/>
    <property type="match status" value="1"/>
</dbReference>
<dbReference type="InterPro" id="IPR011006">
    <property type="entry name" value="CheY-like_superfamily"/>
</dbReference>
<evidence type="ECO:0000313" key="4">
    <source>
        <dbReference type="EMBL" id="QQD24289.1"/>
    </source>
</evidence>
<dbReference type="Gene3D" id="3.40.50.2300">
    <property type="match status" value="1"/>
</dbReference>
<dbReference type="SMART" id="SM00448">
    <property type="entry name" value="REC"/>
    <property type="match status" value="1"/>
</dbReference>
<reference evidence="4 5" key="1">
    <citation type="submission" date="2019-11" db="EMBL/GenBank/DDBJ databases">
        <title>Venatorbacter sp. nov. a predator of Campylobacter and other Gram-negative bacteria.</title>
        <authorList>
            <person name="Saeedi A."/>
            <person name="Cummings N.J."/>
            <person name="Connerton I.F."/>
            <person name="Connerton P.L."/>
        </authorList>
    </citation>
    <scope>NUCLEOTIDE SEQUENCE [LARGE SCALE GENOMIC DNA]</scope>
    <source>
        <strain evidence="4">XL5</strain>
    </source>
</reference>
<protein>
    <submittedName>
        <fullName evidence="4">SpoIIE family protein phosphatase</fullName>
    </submittedName>
</protein>
<dbReference type="GO" id="GO:0000160">
    <property type="term" value="P:phosphorelay signal transduction system"/>
    <property type="evidence" value="ECO:0007669"/>
    <property type="project" value="InterPro"/>
</dbReference>
<feature type="domain" description="Response regulatory" evidence="3">
    <location>
        <begin position="4"/>
        <end position="116"/>
    </location>
</feature>
<dbReference type="InterPro" id="IPR036457">
    <property type="entry name" value="PPM-type-like_dom_sf"/>
</dbReference>
<evidence type="ECO:0000259" key="3">
    <source>
        <dbReference type="PROSITE" id="PS50110"/>
    </source>
</evidence>
<proteinExistence type="predicted"/>
<dbReference type="PROSITE" id="PS50110">
    <property type="entry name" value="RESPONSE_REGULATORY"/>
    <property type="match status" value="1"/>
</dbReference>
<dbReference type="KEGG" id="vcw:GJQ55_07260"/>
<dbReference type="InterPro" id="IPR001789">
    <property type="entry name" value="Sig_transdc_resp-reg_receiver"/>
</dbReference>
<dbReference type="InterPro" id="IPR052016">
    <property type="entry name" value="Bact_Sigma-Reg"/>
</dbReference>
<evidence type="ECO:0000313" key="5">
    <source>
        <dbReference type="Proteomes" id="UP000596074"/>
    </source>
</evidence>
<dbReference type="GO" id="GO:0016791">
    <property type="term" value="F:phosphatase activity"/>
    <property type="evidence" value="ECO:0007669"/>
    <property type="project" value="TreeGrafter"/>
</dbReference>
<gene>
    <name evidence="4" type="ORF">GJQ55_07260</name>
</gene>
<dbReference type="SUPFAM" id="SSF52172">
    <property type="entry name" value="CheY-like"/>
    <property type="match status" value="1"/>
</dbReference>
<evidence type="ECO:0000256" key="2">
    <source>
        <dbReference type="PROSITE-ProRule" id="PRU00169"/>
    </source>
</evidence>
<dbReference type="EMBL" id="CP046056">
    <property type="protein sequence ID" value="QQD24289.1"/>
    <property type="molecule type" value="Genomic_DNA"/>
</dbReference>
<keyword evidence="1" id="KW-0378">Hydrolase</keyword>
<dbReference type="Pfam" id="PF00072">
    <property type="entry name" value="Response_reg"/>
    <property type="match status" value="1"/>
</dbReference>
<dbReference type="Gene3D" id="1.20.5.390">
    <property type="entry name" value="L1 transposable element, trimerization domain"/>
    <property type="match status" value="1"/>
</dbReference>
<dbReference type="InterPro" id="IPR001932">
    <property type="entry name" value="PPM-type_phosphatase-like_dom"/>
</dbReference>
<keyword evidence="5" id="KW-1185">Reference proteome</keyword>
<dbReference type="RefSeq" id="WP_228344329.1">
    <property type="nucleotide sequence ID" value="NZ_CP046056.1"/>
</dbReference>
<dbReference type="AlphaFoldDB" id="A0A9X7V282"/>
<evidence type="ECO:0000256" key="1">
    <source>
        <dbReference type="ARBA" id="ARBA00022801"/>
    </source>
</evidence>
<keyword evidence="2" id="KW-0597">Phosphoprotein</keyword>
<dbReference type="Pfam" id="PF07228">
    <property type="entry name" value="SpoIIE"/>
    <property type="match status" value="1"/>
</dbReference>